<organism evidence="1">
    <name type="scientific">Arion vulgaris</name>
    <dbReference type="NCBI Taxonomy" id="1028688"/>
    <lineage>
        <taxon>Eukaryota</taxon>
        <taxon>Metazoa</taxon>
        <taxon>Spiralia</taxon>
        <taxon>Lophotrochozoa</taxon>
        <taxon>Mollusca</taxon>
        <taxon>Gastropoda</taxon>
        <taxon>Heterobranchia</taxon>
        <taxon>Euthyneura</taxon>
        <taxon>Panpulmonata</taxon>
        <taxon>Eupulmonata</taxon>
        <taxon>Stylommatophora</taxon>
        <taxon>Helicina</taxon>
        <taxon>Arionoidea</taxon>
        <taxon>Arionidae</taxon>
        <taxon>Arion</taxon>
    </lineage>
</organism>
<proteinExistence type="predicted"/>
<sequence>MYWTKKQNIAAVYKSCKLTAQLIPVLLLRNHLHATDRDQQVVITNAEEGSNEVDICNCVAIKAIVMALLLFICPL</sequence>
<dbReference type="EMBL" id="HACG01006508">
    <property type="protein sequence ID" value="CEK53373.1"/>
    <property type="molecule type" value="Transcribed_RNA"/>
</dbReference>
<dbReference type="AlphaFoldDB" id="A0A0B6YB86"/>
<name>A0A0B6YB86_9EUPU</name>
<accession>A0A0B6YB86</accession>
<reference evidence="1" key="1">
    <citation type="submission" date="2014-12" db="EMBL/GenBank/DDBJ databases">
        <title>Insight into the proteome of Arion vulgaris.</title>
        <authorList>
            <person name="Aradska J."/>
            <person name="Bulat T."/>
            <person name="Smidak R."/>
            <person name="Sarate P."/>
            <person name="Gangsoo J."/>
            <person name="Sialana F."/>
            <person name="Bilban M."/>
            <person name="Lubec G."/>
        </authorList>
    </citation>
    <scope>NUCLEOTIDE SEQUENCE</scope>
    <source>
        <tissue evidence="1">Skin</tissue>
    </source>
</reference>
<protein>
    <submittedName>
        <fullName evidence="1">Uncharacterized protein</fullName>
    </submittedName>
</protein>
<gene>
    <name evidence="1" type="primary">ORF20091</name>
</gene>
<evidence type="ECO:0000313" key="1">
    <source>
        <dbReference type="EMBL" id="CEK53373.1"/>
    </source>
</evidence>